<dbReference type="KEGG" id="pno:SNOG_20008"/>
<evidence type="ECO:0000313" key="2">
    <source>
        <dbReference type="Proteomes" id="UP000001055"/>
    </source>
</evidence>
<proteinExistence type="predicted"/>
<dbReference type="RefSeq" id="XP_001791454.1">
    <property type="nucleotide sequence ID" value="XM_001791402.1"/>
</dbReference>
<accession>A9JU02</accession>
<evidence type="ECO:0000313" key="1">
    <source>
        <dbReference type="EMBL" id="EDP89758.1"/>
    </source>
</evidence>
<dbReference type="EMBL" id="CH445325">
    <property type="protein sequence ID" value="EDP89758.1"/>
    <property type="molecule type" value="Genomic_DNA"/>
</dbReference>
<dbReference type="AlphaFoldDB" id="A9JU02"/>
<name>A9JU02_PHANO</name>
<dbReference type="InParanoid" id="A9JU02"/>
<dbReference type="GeneID" id="5968268"/>
<protein>
    <submittedName>
        <fullName evidence="1">Uncharacterized protein</fullName>
    </submittedName>
</protein>
<dbReference type="Proteomes" id="UP000001055">
    <property type="component" value="Unassembled WGS sequence"/>
</dbReference>
<sequence length="101" mass="11592">MFIDHYNLFGMLAQCSFVWQLALEEVELVVQLKDIIHDEWTLVEMYVQTLKLLRLLADSLMEGGIELSVARIPTKWKNNVKPFIKAGWNAPMPHAGNYGDS</sequence>
<reference evidence="2" key="1">
    <citation type="journal article" date="2007" name="Plant Cell">
        <title>Dothideomycete-plant interactions illuminated by genome sequencing and EST analysis of the wheat pathogen Stagonospora nodorum.</title>
        <authorList>
            <person name="Hane J.K."/>
            <person name="Lowe R.G."/>
            <person name="Solomon P.S."/>
            <person name="Tan K.C."/>
            <person name="Schoch C.L."/>
            <person name="Spatafora J.W."/>
            <person name="Crous P.W."/>
            <person name="Kodira C."/>
            <person name="Birren B.W."/>
            <person name="Galagan J.E."/>
            <person name="Torriani S.F."/>
            <person name="McDonald B.A."/>
            <person name="Oliver R.P."/>
        </authorList>
    </citation>
    <scope>NUCLEOTIDE SEQUENCE [LARGE SCALE GENOMIC DNA]</scope>
    <source>
        <strain evidence="2">SN15 / ATCC MYA-4574 / FGSC 10173</strain>
    </source>
</reference>
<organism evidence="1 2">
    <name type="scientific">Phaeosphaeria nodorum (strain SN15 / ATCC MYA-4574 / FGSC 10173)</name>
    <name type="common">Glume blotch fungus</name>
    <name type="synonym">Parastagonospora nodorum</name>
    <dbReference type="NCBI Taxonomy" id="321614"/>
    <lineage>
        <taxon>Eukaryota</taxon>
        <taxon>Fungi</taxon>
        <taxon>Dikarya</taxon>
        <taxon>Ascomycota</taxon>
        <taxon>Pezizomycotina</taxon>
        <taxon>Dothideomycetes</taxon>
        <taxon>Pleosporomycetidae</taxon>
        <taxon>Pleosporales</taxon>
        <taxon>Pleosporineae</taxon>
        <taxon>Phaeosphaeriaceae</taxon>
        <taxon>Parastagonospora</taxon>
    </lineage>
</organism>
<gene>
    <name evidence="1" type="ORF">SNOG_20008</name>
</gene>